<dbReference type="EMBL" id="JACSVK010000390">
    <property type="protein sequence ID" value="MBD0222383.1"/>
    <property type="molecule type" value="Genomic_DNA"/>
</dbReference>
<protein>
    <submittedName>
        <fullName evidence="1">Uncharacterized protein</fullName>
    </submittedName>
</protein>
<reference evidence="1" key="1">
    <citation type="submission" date="2020-08" db="EMBL/GenBank/DDBJ databases">
        <title>Diversity of carbapenem-resistant Acinetobacter baumannii and bacteriophage-mediated spread of the Oxa23 carbapenemase.</title>
        <authorList>
            <person name="Abouelfetouh A."/>
            <person name="Mattock J."/>
            <person name="Turner D."/>
            <person name="Li E."/>
            <person name="Evans B.A."/>
        </authorList>
    </citation>
    <scope>NUCLEOTIDE SEQUENCE</scope>
    <source>
        <strain evidence="1">A86</strain>
    </source>
</reference>
<evidence type="ECO:0000313" key="2">
    <source>
        <dbReference type="Proteomes" id="UP000634608"/>
    </source>
</evidence>
<feature type="non-terminal residue" evidence="1">
    <location>
        <position position="103"/>
    </location>
</feature>
<dbReference type="Proteomes" id="UP000634608">
    <property type="component" value="Unassembled WGS sequence"/>
</dbReference>
<proteinExistence type="predicted"/>
<name>A0A8I0FCR8_ACIBA</name>
<accession>A0A8I0FCR8</accession>
<dbReference type="AlphaFoldDB" id="A0A8I0FCR8"/>
<sequence>MAGFAKNPEDARNLRALGAIRNNNLAAASVAGYGPYVVAGTAAAGSAAAPVVGRVAAPFIGTGAQLEGAGLTAGTVGKAAVASAGIGGGMDVISQGVKCKCLK</sequence>
<comment type="caution">
    <text evidence="1">The sequence shown here is derived from an EMBL/GenBank/DDBJ whole genome shotgun (WGS) entry which is preliminary data.</text>
</comment>
<gene>
    <name evidence="1" type="ORF">IAG11_21345</name>
</gene>
<organism evidence="1 2">
    <name type="scientific">Acinetobacter baumannii</name>
    <dbReference type="NCBI Taxonomy" id="470"/>
    <lineage>
        <taxon>Bacteria</taxon>
        <taxon>Pseudomonadati</taxon>
        <taxon>Pseudomonadota</taxon>
        <taxon>Gammaproteobacteria</taxon>
        <taxon>Moraxellales</taxon>
        <taxon>Moraxellaceae</taxon>
        <taxon>Acinetobacter</taxon>
        <taxon>Acinetobacter calcoaceticus/baumannii complex</taxon>
    </lineage>
</organism>
<evidence type="ECO:0000313" key="1">
    <source>
        <dbReference type="EMBL" id="MBD0222383.1"/>
    </source>
</evidence>